<protein>
    <submittedName>
        <fullName evidence="3">Uncharacterized protein</fullName>
    </submittedName>
</protein>
<proteinExistence type="predicted"/>
<name>A0A914QBN7_9BILA</name>
<reference evidence="3" key="1">
    <citation type="submission" date="2022-11" db="UniProtKB">
        <authorList>
            <consortium name="WormBaseParasite"/>
        </authorList>
    </citation>
    <scope>IDENTIFICATION</scope>
</reference>
<keyword evidence="1" id="KW-0732">Signal</keyword>
<dbReference type="AlphaFoldDB" id="A0A914QBN7"/>
<dbReference type="Proteomes" id="UP000887578">
    <property type="component" value="Unplaced"/>
</dbReference>
<dbReference type="WBParaSite" id="PDA_v2.g26668.t1">
    <property type="protein sequence ID" value="PDA_v2.g26668.t1"/>
    <property type="gene ID" value="PDA_v2.g26668"/>
</dbReference>
<evidence type="ECO:0000313" key="2">
    <source>
        <dbReference type="Proteomes" id="UP000887578"/>
    </source>
</evidence>
<keyword evidence="2" id="KW-1185">Reference proteome</keyword>
<evidence type="ECO:0000256" key="1">
    <source>
        <dbReference type="SAM" id="SignalP"/>
    </source>
</evidence>
<organism evidence="2 3">
    <name type="scientific">Panagrolaimus davidi</name>
    <dbReference type="NCBI Taxonomy" id="227884"/>
    <lineage>
        <taxon>Eukaryota</taxon>
        <taxon>Metazoa</taxon>
        <taxon>Ecdysozoa</taxon>
        <taxon>Nematoda</taxon>
        <taxon>Chromadorea</taxon>
        <taxon>Rhabditida</taxon>
        <taxon>Tylenchina</taxon>
        <taxon>Panagrolaimomorpha</taxon>
        <taxon>Panagrolaimoidea</taxon>
        <taxon>Panagrolaimidae</taxon>
        <taxon>Panagrolaimus</taxon>
    </lineage>
</organism>
<feature type="chain" id="PRO_5037838914" evidence="1">
    <location>
        <begin position="18"/>
        <end position="212"/>
    </location>
</feature>
<feature type="signal peptide" evidence="1">
    <location>
        <begin position="1"/>
        <end position="17"/>
    </location>
</feature>
<accession>A0A914QBN7</accession>
<evidence type="ECO:0000313" key="3">
    <source>
        <dbReference type="WBParaSite" id="PDA_v2.g26668.t1"/>
    </source>
</evidence>
<sequence length="212" mass="24577">MFVTSILLFYLFITVKCNNISIEPSKNDVELLGDYYENDIAYQNGEDVKLKSVKYGKGMGMDIILKNGFLEVEMDLKNCMGKSIFCYNSTDKMDLLTDMCFSGFCGFKVEGFNGRKDDGTYNENYKRVKTMDNYDYSRRFISINCRSTSIVRMQYWKTIFCGGNYGIMDDYSCAPKTDKNNKIHIYVIEISSQCPVKILSTFLLQIIQTFYF</sequence>